<dbReference type="Gene3D" id="3.40.30.10">
    <property type="entry name" value="Glutaredoxin"/>
    <property type="match status" value="1"/>
</dbReference>
<dbReference type="PROSITE" id="PS51352">
    <property type="entry name" value="THIOREDOXIN_2"/>
    <property type="match status" value="1"/>
</dbReference>
<proteinExistence type="inferred from homology"/>
<organism evidence="5 6">
    <name type="scientific">Thermanaerothrix solaris</name>
    <dbReference type="NCBI Taxonomy" id="3058434"/>
    <lineage>
        <taxon>Bacteria</taxon>
        <taxon>Bacillati</taxon>
        <taxon>Chloroflexota</taxon>
        <taxon>Anaerolineae</taxon>
        <taxon>Anaerolineales</taxon>
        <taxon>Anaerolineaceae</taxon>
        <taxon>Thermanaerothrix</taxon>
    </lineage>
</organism>
<evidence type="ECO:0000256" key="3">
    <source>
        <dbReference type="SAM" id="Phobius"/>
    </source>
</evidence>
<keyword evidence="3" id="KW-0812">Transmembrane</keyword>
<protein>
    <submittedName>
        <fullName evidence="5">Thioredoxin family protein</fullName>
    </submittedName>
</protein>
<dbReference type="InterPro" id="IPR012336">
    <property type="entry name" value="Thioredoxin-like_fold"/>
</dbReference>
<dbReference type="CDD" id="cd02947">
    <property type="entry name" value="TRX_family"/>
    <property type="match status" value="1"/>
</dbReference>
<dbReference type="PANTHER" id="PTHR45663:SF11">
    <property type="entry name" value="GEO12009P1"/>
    <property type="match status" value="1"/>
</dbReference>
<comment type="similarity">
    <text evidence="1">Belongs to the thioredoxin family.</text>
</comment>
<accession>A0ABU3NQH8</accession>
<keyword evidence="3" id="KW-0472">Membrane</keyword>
<comment type="caution">
    <text evidence="5">The sequence shown here is derived from an EMBL/GenBank/DDBJ whole genome shotgun (WGS) entry which is preliminary data.</text>
</comment>
<feature type="domain" description="Thioredoxin" evidence="4">
    <location>
        <begin position="14"/>
        <end position="137"/>
    </location>
</feature>
<evidence type="ECO:0000256" key="1">
    <source>
        <dbReference type="ARBA" id="ARBA00008987"/>
    </source>
</evidence>
<reference evidence="5 6" key="1">
    <citation type="submission" date="2023-07" db="EMBL/GenBank/DDBJ databases">
        <title>Novel species of Thermanaerothrix with wide hydrolytic capabilities.</title>
        <authorList>
            <person name="Zayulina K.S."/>
            <person name="Podosokorskaya O.A."/>
            <person name="Elcheninov A.G."/>
        </authorList>
    </citation>
    <scope>NUCLEOTIDE SEQUENCE [LARGE SCALE GENOMIC DNA]</scope>
    <source>
        <strain evidence="5 6">4228-RoL</strain>
    </source>
</reference>
<dbReference type="Pfam" id="PF13098">
    <property type="entry name" value="Thioredoxin_2"/>
    <property type="match status" value="1"/>
</dbReference>
<evidence type="ECO:0000256" key="2">
    <source>
        <dbReference type="ARBA" id="ARBA00023284"/>
    </source>
</evidence>
<keyword evidence="6" id="KW-1185">Reference proteome</keyword>
<dbReference type="InterPro" id="IPR036249">
    <property type="entry name" value="Thioredoxin-like_sf"/>
</dbReference>
<feature type="transmembrane region" description="Helical" evidence="3">
    <location>
        <begin position="6"/>
        <end position="26"/>
    </location>
</feature>
<sequence length="140" mass="15857">MNTDVLLRLLTALLILGAGIVAFTLVNRWLLWRARRGFLMPPGFHLGKPAILYFTTPECAPCKTLQRPALQRVREQLGEAFQIIEINAYDHPQLADQWGVFSIPTTFVLDAQGHPRFVNRGVARAEQLLHQIAQVTQERS</sequence>
<name>A0ABU3NQH8_9CHLR</name>
<dbReference type="EMBL" id="JAUHMF010000002">
    <property type="protein sequence ID" value="MDT8899071.1"/>
    <property type="molecule type" value="Genomic_DNA"/>
</dbReference>
<evidence type="ECO:0000313" key="6">
    <source>
        <dbReference type="Proteomes" id="UP001254165"/>
    </source>
</evidence>
<dbReference type="RefSeq" id="WP_315625753.1">
    <property type="nucleotide sequence ID" value="NZ_JAUHMF010000002.1"/>
</dbReference>
<evidence type="ECO:0000259" key="4">
    <source>
        <dbReference type="PROSITE" id="PS51352"/>
    </source>
</evidence>
<keyword evidence="2" id="KW-0676">Redox-active center</keyword>
<evidence type="ECO:0000313" key="5">
    <source>
        <dbReference type="EMBL" id="MDT8899071.1"/>
    </source>
</evidence>
<dbReference type="InterPro" id="IPR013766">
    <property type="entry name" value="Thioredoxin_domain"/>
</dbReference>
<keyword evidence="3" id="KW-1133">Transmembrane helix</keyword>
<dbReference type="PANTHER" id="PTHR45663">
    <property type="entry name" value="GEO12009P1"/>
    <property type="match status" value="1"/>
</dbReference>
<dbReference type="Proteomes" id="UP001254165">
    <property type="component" value="Unassembled WGS sequence"/>
</dbReference>
<gene>
    <name evidence="5" type="ORF">QYE77_12430</name>
</gene>
<dbReference type="SUPFAM" id="SSF52833">
    <property type="entry name" value="Thioredoxin-like"/>
    <property type="match status" value="1"/>
</dbReference>